<keyword evidence="1" id="KW-1133">Transmembrane helix</keyword>
<evidence type="ECO:0000313" key="4">
    <source>
        <dbReference type="Proteomes" id="UP000181951"/>
    </source>
</evidence>
<protein>
    <recommendedName>
        <fullName evidence="2">DUF6879 domain-containing protein</fullName>
    </recommendedName>
</protein>
<feature type="domain" description="DUF6879" evidence="2">
    <location>
        <begin position="188"/>
        <end position="302"/>
    </location>
</feature>
<evidence type="ECO:0000259" key="2">
    <source>
        <dbReference type="Pfam" id="PF21806"/>
    </source>
</evidence>
<name>A0A1H8J4D0_9ACTN</name>
<keyword evidence="1" id="KW-0812">Transmembrane</keyword>
<keyword evidence="1" id="KW-0472">Membrane</keyword>
<dbReference type="Proteomes" id="UP000181951">
    <property type="component" value="Unassembled WGS sequence"/>
</dbReference>
<reference evidence="3 4" key="1">
    <citation type="submission" date="2016-10" db="EMBL/GenBank/DDBJ databases">
        <authorList>
            <person name="de Groot N.N."/>
        </authorList>
    </citation>
    <scope>NUCLEOTIDE SEQUENCE [LARGE SCALE GENOMIC DNA]</scope>
    <source>
        <strain evidence="3 4">CGMCC 4.2026</strain>
    </source>
</reference>
<evidence type="ECO:0000256" key="1">
    <source>
        <dbReference type="SAM" id="Phobius"/>
    </source>
</evidence>
<accession>A0A1H8J4D0</accession>
<evidence type="ECO:0000313" key="3">
    <source>
        <dbReference type="EMBL" id="SEN75305.1"/>
    </source>
</evidence>
<gene>
    <name evidence="3" type="ORF">SAMN05216267_1009151</name>
</gene>
<dbReference type="EMBL" id="FODD01000009">
    <property type="protein sequence ID" value="SEN75305.1"/>
    <property type="molecule type" value="Genomic_DNA"/>
</dbReference>
<dbReference type="RefSeq" id="WP_069463469.1">
    <property type="nucleotide sequence ID" value="NZ_FODD01000009.1"/>
</dbReference>
<dbReference type="AlphaFoldDB" id="A0A1H8J4D0"/>
<feature type="transmembrane region" description="Helical" evidence="1">
    <location>
        <begin position="12"/>
        <end position="30"/>
    </location>
</feature>
<proteinExistence type="predicted"/>
<keyword evidence="4" id="KW-1185">Reference proteome</keyword>
<sequence>MDQAQGIPTVVWKVIVTSVVGALAYFITNITNQPEIWRLTVSVFLGGATLIVQYLTDFERRLQTVESAFEQHAVAMREVVENGFEQINEATRFFGLVERSPVPTRAVTELVHNVTQLESSNQDIIHSFAEAEITRLSVLLKDLKADQVEYEGEDHDWIVTLTHCCTASIDATSTSVDTGLWTSELGRRYLAAQRAAIDRGVQVRRLFIVDRPEQIDDEIKELRRSHEALGVEARVVAISAVPHPVRLDPTNDFIVFDHAVSYEVSPDFVSSDQQLIASTRLVMRGERVARRTRRFNDLWAVGT</sequence>
<dbReference type="STRING" id="310780.SAMN05216267_1009151"/>
<organism evidence="3 4">
    <name type="scientific">Actinacidiphila rubida</name>
    <dbReference type="NCBI Taxonomy" id="310780"/>
    <lineage>
        <taxon>Bacteria</taxon>
        <taxon>Bacillati</taxon>
        <taxon>Actinomycetota</taxon>
        <taxon>Actinomycetes</taxon>
        <taxon>Kitasatosporales</taxon>
        <taxon>Streptomycetaceae</taxon>
        <taxon>Actinacidiphila</taxon>
    </lineage>
</organism>
<feature type="transmembrane region" description="Helical" evidence="1">
    <location>
        <begin position="36"/>
        <end position="55"/>
    </location>
</feature>
<dbReference type="InterPro" id="IPR049244">
    <property type="entry name" value="DUF6879"/>
</dbReference>
<dbReference type="Pfam" id="PF21806">
    <property type="entry name" value="DUF6879"/>
    <property type="match status" value="1"/>
</dbReference>
<dbReference type="OrthoDB" id="3505460at2"/>